<keyword evidence="1" id="KW-0472">Membrane</keyword>
<evidence type="ECO:0000313" key="4">
    <source>
        <dbReference type="Proteomes" id="UP000286746"/>
    </source>
</evidence>
<reference evidence="3 4" key="1">
    <citation type="submission" date="2018-11" db="EMBL/GenBank/DDBJ databases">
        <title>Whole genome sequence of Streptomyces paromomycinus NBRC 15454(T).</title>
        <authorList>
            <person name="Komaki H."/>
            <person name="Tamura T."/>
        </authorList>
    </citation>
    <scope>NUCLEOTIDE SEQUENCE [LARGE SCALE GENOMIC DNA]</scope>
    <source>
        <strain evidence="3 4">NBRC 15454</strain>
    </source>
</reference>
<evidence type="ECO:0000259" key="2">
    <source>
        <dbReference type="Pfam" id="PF07811"/>
    </source>
</evidence>
<feature type="transmembrane region" description="Helical" evidence="1">
    <location>
        <begin position="31"/>
        <end position="55"/>
    </location>
</feature>
<sequence length="138" mass="14421">MRRHRPGDDRGMRRPQLGDDRGQVSVELLGLAPLILAVLALLWQFVLVGYTFTLAANSADKGARAGTATETGGPAACEAAARKDLPGAWEGGAQISCTPEGGLWKARVALQVPVLFPGAVNFPWRVVGTAGAAEEEGT</sequence>
<dbReference type="AlphaFoldDB" id="A0A401W207"/>
<evidence type="ECO:0000313" key="3">
    <source>
        <dbReference type="EMBL" id="GCD43354.1"/>
    </source>
</evidence>
<keyword evidence="1" id="KW-0812">Transmembrane</keyword>
<proteinExistence type="predicted"/>
<gene>
    <name evidence="3" type="ORF">GKJPGBOP_03035</name>
</gene>
<name>A0A401W207_STREY</name>
<dbReference type="Pfam" id="PF07811">
    <property type="entry name" value="TadE"/>
    <property type="match status" value="1"/>
</dbReference>
<dbReference type="InterPro" id="IPR012495">
    <property type="entry name" value="TadE-like_dom"/>
</dbReference>
<comment type="caution">
    <text evidence="3">The sequence shown here is derived from an EMBL/GenBank/DDBJ whole genome shotgun (WGS) entry which is preliminary data.</text>
</comment>
<dbReference type="Proteomes" id="UP000286746">
    <property type="component" value="Unassembled WGS sequence"/>
</dbReference>
<keyword evidence="1" id="KW-1133">Transmembrane helix</keyword>
<organism evidence="3 4">
    <name type="scientific">Streptomyces paromomycinus</name>
    <name type="common">Streptomyces rimosus subsp. paromomycinus</name>
    <dbReference type="NCBI Taxonomy" id="92743"/>
    <lineage>
        <taxon>Bacteria</taxon>
        <taxon>Bacillati</taxon>
        <taxon>Actinomycetota</taxon>
        <taxon>Actinomycetes</taxon>
        <taxon>Kitasatosporales</taxon>
        <taxon>Streptomycetaceae</taxon>
        <taxon>Streptomyces</taxon>
    </lineage>
</organism>
<evidence type="ECO:0000256" key="1">
    <source>
        <dbReference type="SAM" id="Phobius"/>
    </source>
</evidence>
<accession>A0A401W207</accession>
<protein>
    <submittedName>
        <fullName evidence="3">Septum formation initiator</fullName>
    </submittedName>
</protein>
<dbReference type="EMBL" id="BHZD01000001">
    <property type="protein sequence ID" value="GCD43354.1"/>
    <property type="molecule type" value="Genomic_DNA"/>
</dbReference>
<feature type="domain" description="TadE-like" evidence="2">
    <location>
        <begin position="22"/>
        <end position="64"/>
    </location>
</feature>
<keyword evidence="4" id="KW-1185">Reference proteome</keyword>